<dbReference type="Proteomes" id="UP001234178">
    <property type="component" value="Unassembled WGS sequence"/>
</dbReference>
<evidence type="ECO:0000313" key="2">
    <source>
        <dbReference type="Proteomes" id="UP001234178"/>
    </source>
</evidence>
<reference evidence="1 2" key="1">
    <citation type="journal article" date="2023" name="Nucleic Acids Res.">
        <title>The hologenome of Daphnia magna reveals possible DNA methylation and microbiome-mediated evolution of the host genome.</title>
        <authorList>
            <person name="Chaturvedi A."/>
            <person name="Li X."/>
            <person name="Dhandapani V."/>
            <person name="Marshall H."/>
            <person name="Kissane S."/>
            <person name="Cuenca-Cambronero M."/>
            <person name="Asole G."/>
            <person name="Calvet F."/>
            <person name="Ruiz-Romero M."/>
            <person name="Marangio P."/>
            <person name="Guigo R."/>
            <person name="Rago D."/>
            <person name="Mirbahai L."/>
            <person name="Eastwood N."/>
            <person name="Colbourne J.K."/>
            <person name="Zhou J."/>
            <person name="Mallon E."/>
            <person name="Orsini L."/>
        </authorList>
    </citation>
    <scope>NUCLEOTIDE SEQUENCE [LARGE SCALE GENOMIC DNA]</scope>
    <source>
        <strain evidence="1">LRV0_1</strain>
    </source>
</reference>
<keyword evidence="2" id="KW-1185">Reference proteome</keyword>
<gene>
    <name evidence="1" type="ORF">OUZ56_020854</name>
</gene>
<accession>A0ABQ9ZH53</accession>
<sequence>MGQQNTCRVHFLFFFQIKEKPIEIYYYFLLQRISSRQQVALIDSLVGADWLLDFKWWNDVWRAALSISESLKSGCGLFLVGNVCDLDPPLANNSRSFELRHFMRRFWNHIFTYNSNDTHTHTNKKKQQN</sequence>
<name>A0ABQ9ZH53_9CRUS</name>
<organism evidence="1 2">
    <name type="scientific">Daphnia magna</name>
    <dbReference type="NCBI Taxonomy" id="35525"/>
    <lineage>
        <taxon>Eukaryota</taxon>
        <taxon>Metazoa</taxon>
        <taxon>Ecdysozoa</taxon>
        <taxon>Arthropoda</taxon>
        <taxon>Crustacea</taxon>
        <taxon>Branchiopoda</taxon>
        <taxon>Diplostraca</taxon>
        <taxon>Cladocera</taxon>
        <taxon>Anomopoda</taxon>
        <taxon>Daphniidae</taxon>
        <taxon>Daphnia</taxon>
    </lineage>
</organism>
<comment type="caution">
    <text evidence="1">The sequence shown here is derived from an EMBL/GenBank/DDBJ whole genome shotgun (WGS) entry which is preliminary data.</text>
</comment>
<protein>
    <submittedName>
        <fullName evidence="1">Uncharacterized protein</fullName>
    </submittedName>
</protein>
<proteinExistence type="predicted"/>
<dbReference type="EMBL" id="JAOYFB010000003">
    <property type="protein sequence ID" value="KAK4011739.1"/>
    <property type="molecule type" value="Genomic_DNA"/>
</dbReference>
<evidence type="ECO:0000313" key="1">
    <source>
        <dbReference type="EMBL" id="KAK4011739.1"/>
    </source>
</evidence>